<dbReference type="FunFam" id="1.10.287.1480:FF:000001">
    <property type="entry name" value="30S ribosomal protein S14"/>
    <property type="match status" value="1"/>
</dbReference>
<name>A0A1C8XS49_9FLOR</name>
<comment type="similarity">
    <text evidence="1">Belongs to the universal ribosomal protein uS14 family.</text>
</comment>
<dbReference type="PANTHER" id="PTHR19836">
    <property type="entry name" value="30S RIBOSOMAL PROTEIN S14"/>
    <property type="match status" value="1"/>
</dbReference>
<dbReference type="HAMAP" id="MF_00537">
    <property type="entry name" value="Ribosomal_uS14_1"/>
    <property type="match status" value="1"/>
</dbReference>
<dbReference type="GeneID" id="29071574"/>
<dbReference type="NCBIfam" id="NF006477">
    <property type="entry name" value="PRK08881.1"/>
    <property type="match status" value="1"/>
</dbReference>
<dbReference type="Gene3D" id="1.10.287.1480">
    <property type="match status" value="1"/>
</dbReference>
<dbReference type="InterPro" id="IPR023036">
    <property type="entry name" value="Ribosomal_uS14_bac/plastid"/>
</dbReference>
<dbReference type="InterPro" id="IPR001209">
    <property type="entry name" value="Ribosomal_uS14"/>
</dbReference>
<dbReference type="PANTHER" id="PTHR19836:SF19">
    <property type="entry name" value="SMALL RIBOSOMAL SUBUNIT PROTEIN US14M"/>
    <property type="match status" value="1"/>
</dbReference>
<proteinExistence type="inferred from homology"/>
<keyword evidence="5" id="KW-0934">Plastid</keyword>
<keyword evidence="3" id="KW-0687">Ribonucleoprotein</keyword>
<dbReference type="GO" id="GO:0006412">
    <property type="term" value="P:translation"/>
    <property type="evidence" value="ECO:0007669"/>
    <property type="project" value="InterPro"/>
</dbReference>
<evidence type="ECO:0000256" key="4">
    <source>
        <dbReference type="ARBA" id="ARBA00035247"/>
    </source>
</evidence>
<dbReference type="PROSITE" id="PS00527">
    <property type="entry name" value="RIBOSOMAL_S14"/>
    <property type="match status" value="1"/>
</dbReference>
<organism evidence="5">
    <name type="scientific">Dasya binghamiae</name>
    <dbReference type="NCBI Taxonomy" id="1896963"/>
    <lineage>
        <taxon>Eukaryota</taxon>
        <taxon>Rhodophyta</taxon>
        <taxon>Florideophyceae</taxon>
        <taxon>Rhodymeniophycidae</taxon>
        <taxon>Ceramiales</taxon>
        <taxon>Dasyaceae</taxon>
        <taxon>Dasya</taxon>
    </lineage>
</organism>
<sequence length="100" mass="12307">MAKKSMIQREIKRNKLIQKYQYKRKNIKNLLNKEAEFKDIIELQRKLQQIPRNSMSCRHRNRCWMTGRSRGFYRHFGLSRHVFREMSHECLLPGIRKASW</sequence>
<dbReference type="GO" id="GO:0005737">
    <property type="term" value="C:cytoplasm"/>
    <property type="evidence" value="ECO:0007669"/>
    <property type="project" value="UniProtKB-ARBA"/>
</dbReference>
<dbReference type="AlphaFoldDB" id="A0A1C8XS49"/>
<geneLocation type="plastid" evidence="5"/>
<evidence type="ECO:0000313" key="5">
    <source>
        <dbReference type="EMBL" id="AOH77305.1"/>
    </source>
</evidence>
<evidence type="ECO:0000256" key="3">
    <source>
        <dbReference type="ARBA" id="ARBA00023274"/>
    </source>
</evidence>
<dbReference type="InterPro" id="IPR018271">
    <property type="entry name" value="Ribosomal_uS14_CS"/>
</dbReference>
<dbReference type="SUPFAM" id="SSF57716">
    <property type="entry name" value="Glucocorticoid receptor-like (DNA-binding domain)"/>
    <property type="match status" value="1"/>
</dbReference>
<dbReference type="GO" id="GO:0015935">
    <property type="term" value="C:small ribosomal subunit"/>
    <property type="evidence" value="ECO:0007669"/>
    <property type="project" value="TreeGrafter"/>
</dbReference>
<evidence type="ECO:0000256" key="2">
    <source>
        <dbReference type="ARBA" id="ARBA00022980"/>
    </source>
</evidence>
<dbReference type="RefSeq" id="YP_009295293.1">
    <property type="nucleotide sequence ID" value="NC_031161.1"/>
</dbReference>
<keyword evidence="2 5" id="KW-0689">Ribosomal protein</keyword>
<protein>
    <recommendedName>
        <fullName evidence="4">Small ribosomal subunit protein uS14c</fullName>
    </recommendedName>
</protein>
<evidence type="ECO:0000256" key="1">
    <source>
        <dbReference type="ARBA" id="ARBA00009083"/>
    </source>
</evidence>
<dbReference type="GO" id="GO:0003735">
    <property type="term" value="F:structural constituent of ribosome"/>
    <property type="evidence" value="ECO:0007669"/>
    <property type="project" value="InterPro"/>
</dbReference>
<gene>
    <name evidence="5" type="primary">rps14</name>
</gene>
<dbReference type="Pfam" id="PF00253">
    <property type="entry name" value="Ribosomal_S14"/>
    <property type="match status" value="1"/>
</dbReference>
<reference evidence="5" key="1">
    <citation type="journal article" date="2016" name="Mitochondrial DNA Part B Resour">
        <title>Organellar genome analysis of the marine red alga Dasya binghamiae (Dasyaceae, Rhodophyta) reveals an uncharacteristic florideophyte mitogenome structure.</title>
        <authorList>
            <person name="Tamayo D.A."/>
            <person name="Hughey J.R."/>
        </authorList>
    </citation>
    <scope>NUCLEOTIDE SEQUENCE</scope>
</reference>
<accession>A0A1C8XS49</accession>
<dbReference type="EMBL" id="KX247284">
    <property type="protein sequence ID" value="AOH77305.1"/>
    <property type="molecule type" value="Genomic_DNA"/>
</dbReference>